<evidence type="ECO:0000313" key="5">
    <source>
        <dbReference type="Ensembl" id="ENSPMGP00000021292.1"/>
    </source>
</evidence>
<feature type="domain" description="CTLH" evidence="4">
    <location>
        <begin position="284"/>
        <end position="341"/>
    </location>
</feature>
<dbReference type="Ensembl" id="ENSPMGT00000022686.1">
    <property type="protein sequence ID" value="ENSPMGP00000021292.1"/>
    <property type="gene ID" value="ENSPMGG00000016581.1"/>
</dbReference>
<dbReference type="SMART" id="SM00668">
    <property type="entry name" value="CTLH"/>
    <property type="match status" value="1"/>
</dbReference>
<comment type="similarity">
    <text evidence="1">Belongs to the RANBP9/10 family.</text>
</comment>
<name>A0A3B4AVS4_9GOBI</name>
<reference evidence="5" key="1">
    <citation type="submission" date="2025-08" db="UniProtKB">
        <authorList>
            <consortium name="Ensembl"/>
        </authorList>
    </citation>
    <scope>IDENTIFICATION</scope>
</reference>
<dbReference type="PROSITE" id="PS50896">
    <property type="entry name" value="LISH"/>
    <property type="match status" value="1"/>
</dbReference>
<dbReference type="InterPro" id="IPR001870">
    <property type="entry name" value="B30.2/SPRY"/>
</dbReference>
<evidence type="ECO:0000259" key="3">
    <source>
        <dbReference type="PROSITE" id="PS50188"/>
    </source>
</evidence>
<dbReference type="InterPro" id="IPR043136">
    <property type="entry name" value="B30.2/SPRY_sf"/>
</dbReference>
<dbReference type="CDD" id="cd12909">
    <property type="entry name" value="SPRY_RanBP9_10"/>
    <property type="match status" value="1"/>
</dbReference>
<protein>
    <recommendedName>
        <fullName evidence="7">RAN binding protein 9</fullName>
    </recommendedName>
</protein>
<dbReference type="STRING" id="409849.ENSPMGP00000021292"/>
<keyword evidence="6" id="KW-1185">Reference proteome</keyword>
<evidence type="ECO:0000256" key="1">
    <source>
        <dbReference type="ARBA" id="ARBA00006535"/>
    </source>
</evidence>
<dbReference type="PANTHER" id="PTHR12864">
    <property type="entry name" value="RAN BINDING PROTEIN 9-RELATED"/>
    <property type="match status" value="1"/>
</dbReference>
<accession>A0A3B4AVS4</accession>
<dbReference type="PROSITE" id="PS50897">
    <property type="entry name" value="CTLH"/>
    <property type="match status" value="1"/>
</dbReference>
<feature type="domain" description="B30.2/SPRY" evidence="3">
    <location>
        <begin position="28"/>
        <end position="215"/>
    </location>
</feature>
<dbReference type="SMART" id="SM00757">
    <property type="entry name" value="CRA"/>
    <property type="match status" value="1"/>
</dbReference>
<dbReference type="Gene3D" id="2.60.120.920">
    <property type="match status" value="1"/>
</dbReference>
<evidence type="ECO:0008006" key="7">
    <source>
        <dbReference type="Google" id="ProtNLM"/>
    </source>
</evidence>
<evidence type="ECO:0000256" key="2">
    <source>
        <dbReference type="SAM" id="MobiDB-lite"/>
    </source>
</evidence>
<dbReference type="Pfam" id="PF10607">
    <property type="entry name" value="CTLH"/>
    <property type="match status" value="2"/>
</dbReference>
<dbReference type="SMART" id="SM00449">
    <property type="entry name" value="SPRY"/>
    <property type="match status" value="1"/>
</dbReference>
<dbReference type="InterPro" id="IPR024964">
    <property type="entry name" value="CTLH/CRA"/>
</dbReference>
<proteinExistence type="inferred from homology"/>
<organism evidence="5 6">
    <name type="scientific">Periophthalmus magnuspinnatus</name>
    <dbReference type="NCBI Taxonomy" id="409849"/>
    <lineage>
        <taxon>Eukaryota</taxon>
        <taxon>Metazoa</taxon>
        <taxon>Chordata</taxon>
        <taxon>Craniata</taxon>
        <taxon>Vertebrata</taxon>
        <taxon>Euteleostomi</taxon>
        <taxon>Actinopterygii</taxon>
        <taxon>Neopterygii</taxon>
        <taxon>Teleostei</taxon>
        <taxon>Neoteleostei</taxon>
        <taxon>Acanthomorphata</taxon>
        <taxon>Gobiaria</taxon>
        <taxon>Gobiiformes</taxon>
        <taxon>Gobioidei</taxon>
        <taxon>Gobiidae</taxon>
        <taxon>Oxudercinae</taxon>
        <taxon>Periophthalmus</taxon>
    </lineage>
</organism>
<dbReference type="SMART" id="SM00667">
    <property type="entry name" value="LisH"/>
    <property type="match status" value="1"/>
</dbReference>
<dbReference type="InterPro" id="IPR035782">
    <property type="entry name" value="SPRY_RanBP9/10"/>
</dbReference>
<dbReference type="InterPro" id="IPR050618">
    <property type="entry name" value="Ubq-SigPath_Reg"/>
</dbReference>
<dbReference type="InterPro" id="IPR006594">
    <property type="entry name" value="LisH"/>
</dbReference>
<dbReference type="InterPro" id="IPR003877">
    <property type="entry name" value="SPRY_dom"/>
</dbReference>
<evidence type="ECO:0000259" key="4">
    <source>
        <dbReference type="PROSITE" id="PS50897"/>
    </source>
</evidence>
<feature type="region of interest" description="Disordered" evidence="2">
    <location>
        <begin position="1"/>
        <end position="25"/>
    </location>
</feature>
<dbReference type="Pfam" id="PF08513">
    <property type="entry name" value="LisH"/>
    <property type="match status" value="1"/>
</dbReference>
<evidence type="ECO:0000313" key="6">
    <source>
        <dbReference type="Proteomes" id="UP000261520"/>
    </source>
</evidence>
<sequence>HGGTDGEPGACQPGPGDGLRSVPQEKELNQRLRRLYPAVNENETPLPRSWSPKDKFSYIGLSQNNLRVHYKGHGKTPKDAASVRATHPIPAACGVYYFEVKIISKGRDGYMGIGLSAQGVNMNRLPGWDKHSYGYHGDDGHSFCSSGTGQPYGPTFTTGDVIGCCVNLINNTCFYTKNGHSLGIAFTDLPPNLYPTVGLQTPGEVVDANFGQHPFVFDIEDYMREWRTKIQAQIERFPIGEREGEWQSMIQKMVASYLVHHSYCATAEAFAKSTDQAVHEELASIKNRQKIQKLVLSGRMGEAIETTQQLYPSLLERNPDLLFMLKVRQFIEMVNGTDSEVRCLGGRSPKSQDSYPGSPRNFSGSQPYLTGFDSNCCNGVTSKAHSSPHSHKPCPGPGPGTGSTPAPALDVSLNGSRTQAFSRLFRPVWVHVPLCGHTVWTHCVTHCVSQAGLAWPCIVLRCTVYSEVESVQSKRQLCGGSQAAIERMIHFGRELQSMSEHLRRQCGKNSTNKKMLKDAFSLLAYSDPWSSPVGYQLDAIQREPVCSTLNSAILETHNLPKQPPLALAMGQAAQCLSVMARTGTGSCAFASVDHYLH</sequence>
<feature type="region of interest" description="Disordered" evidence="2">
    <location>
        <begin position="385"/>
        <end position="408"/>
    </location>
</feature>
<dbReference type="Proteomes" id="UP000261520">
    <property type="component" value="Unplaced"/>
</dbReference>
<dbReference type="SUPFAM" id="SSF49899">
    <property type="entry name" value="Concanavalin A-like lectins/glucanases"/>
    <property type="match status" value="1"/>
</dbReference>
<dbReference type="InterPro" id="IPR013320">
    <property type="entry name" value="ConA-like_dom_sf"/>
</dbReference>
<dbReference type="InterPro" id="IPR006595">
    <property type="entry name" value="CTLH_C"/>
</dbReference>
<dbReference type="InterPro" id="IPR013144">
    <property type="entry name" value="CRA_dom"/>
</dbReference>
<dbReference type="PROSITE" id="PS50188">
    <property type="entry name" value="B302_SPRY"/>
    <property type="match status" value="1"/>
</dbReference>
<dbReference type="Pfam" id="PF00622">
    <property type="entry name" value="SPRY"/>
    <property type="match status" value="1"/>
</dbReference>
<dbReference type="FunFam" id="2.60.120.920:FF:000011">
    <property type="entry name" value="RAN binding protein 10"/>
    <property type="match status" value="1"/>
</dbReference>
<dbReference type="AlphaFoldDB" id="A0A3B4AVS4"/>
<reference evidence="5" key="2">
    <citation type="submission" date="2025-09" db="UniProtKB">
        <authorList>
            <consortium name="Ensembl"/>
        </authorList>
    </citation>
    <scope>IDENTIFICATION</scope>
</reference>